<reference evidence="19 20" key="1">
    <citation type="journal article" date="2012" name="PLoS Pathog.">
        <title>Diverse lifestyles and strategies of plant pathogenesis encoded in the genomes of eighteen Dothideomycetes fungi.</title>
        <authorList>
            <person name="Ohm R.A."/>
            <person name="Feau N."/>
            <person name="Henrissat B."/>
            <person name="Schoch C.L."/>
            <person name="Horwitz B.A."/>
            <person name="Barry K.W."/>
            <person name="Condon B.J."/>
            <person name="Copeland A.C."/>
            <person name="Dhillon B."/>
            <person name="Glaser F."/>
            <person name="Hesse C.N."/>
            <person name="Kosti I."/>
            <person name="LaButti K."/>
            <person name="Lindquist E.A."/>
            <person name="Lucas S."/>
            <person name="Salamov A.A."/>
            <person name="Bradshaw R.E."/>
            <person name="Ciuffetti L."/>
            <person name="Hamelin R.C."/>
            <person name="Kema G.H.J."/>
            <person name="Lawrence C."/>
            <person name="Scott J.A."/>
            <person name="Spatafora J.W."/>
            <person name="Turgeon B.G."/>
            <person name="de Wit P.J.G.M."/>
            <person name="Zhong S."/>
            <person name="Goodwin S.B."/>
            <person name="Grigoriev I.V."/>
        </authorList>
    </citation>
    <scope>NUCLEOTIDE SEQUENCE [LARGE SCALE GENOMIC DNA]</scope>
    <source>
        <strain evidence="19 20">SO2202</strain>
    </source>
</reference>
<keyword evidence="20" id="KW-1185">Reference proteome</keyword>
<dbReference type="Pfam" id="PF09260">
    <property type="entry name" value="A_amylase_dom_C"/>
    <property type="match status" value="1"/>
</dbReference>
<evidence type="ECO:0000313" key="19">
    <source>
        <dbReference type="EMBL" id="EMF14114.1"/>
    </source>
</evidence>
<feature type="binding site" evidence="16">
    <location>
        <position position="135"/>
    </location>
    <ligand>
        <name>substrate</name>
    </ligand>
</feature>
<organism evidence="19 20">
    <name type="scientific">Sphaerulina musiva (strain SO2202)</name>
    <name type="common">Poplar stem canker fungus</name>
    <name type="synonym">Septoria musiva</name>
    <dbReference type="NCBI Taxonomy" id="692275"/>
    <lineage>
        <taxon>Eukaryota</taxon>
        <taxon>Fungi</taxon>
        <taxon>Dikarya</taxon>
        <taxon>Ascomycota</taxon>
        <taxon>Pezizomycotina</taxon>
        <taxon>Dothideomycetes</taxon>
        <taxon>Dothideomycetidae</taxon>
        <taxon>Mycosphaerellales</taxon>
        <taxon>Mycosphaerellaceae</taxon>
        <taxon>Sphaerulina</taxon>
    </lineage>
</organism>
<evidence type="ECO:0000256" key="4">
    <source>
        <dbReference type="ARBA" id="ARBA00012595"/>
    </source>
</evidence>
<dbReference type="OrthoDB" id="204980at2759"/>
<feature type="disulfide bond" evidence="15">
    <location>
        <begin position="163"/>
        <end position="176"/>
    </location>
</feature>
<feature type="chain" id="PRO_5004032303" description="alpha-amylase" evidence="17">
    <location>
        <begin position="17"/>
        <end position="489"/>
    </location>
</feature>
<evidence type="ECO:0000256" key="8">
    <source>
        <dbReference type="ARBA" id="ARBA00022837"/>
    </source>
</evidence>
<feature type="active site" description="Proton donor" evidence="13">
    <location>
        <position position="242"/>
    </location>
</feature>
<keyword evidence="6 17" id="KW-0732">Signal</keyword>
<evidence type="ECO:0000256" key="7">
    <source>
        <dbReference type="ARBA" id="ARBA00022801"/>
    </source>
</evidence>
<evidence type="ECO:0000256" key="11">
    <source>
        <dbReference type="ARBA" id="ARBA00023277"/>
    </source>
</evidence>
<keyword evidence="8" id="KW-0106">Calcium</keyword>
<dbReference type="eggNOG" id="KOG0471">
    <property type="taxonomic scope" value="Eukaryota"/>
</dbReference>
<evidence type="ECO:0000256" key="9">
    <source>
        <dbReference type="ARBA" id="ARBA00023157"/>
    </source>
</evidence>
<dbReference type="Proteomes" id="UP000016931">
    <property type="component" value="Unassembled WGS sequence"/>
</dbReference>
<feature type="domain" description="Glycosyl hydrolase family 13 catalytic" evidence="18">
    <location>
        <begin position="29"/>
        <end position="381"/>
    </location>
</feature>
<comment type="cofactor">
    <cofactor evidence="2">
        <name>Ca(2+)</name>
        <dbReference type="ChEBI" id="CHEBI:29108"/>
    </cofactor>
</comment>
<evidence type="ECO:0000256" key="3">
    <source>
        <dbReference type="ARBA" id="ARBA00008061"/>
    </source>
</evidence>
<evidence type="ECO:0000256" key="5">
    <source>
        <dbReference type="ARBA" id="ARBA00022723"/>
    </source>
</evidence>
<keyword evidence="11" id="KW-0119">Carbohydrate metabolism</keyword>
<dbReference type="SUPFAM" id="SSF51445">
    <property type="entry name" value="(Trans)glycosidases"/>
    <property type="match status" value="1"/>
</dbReference>
<name>M3D8B1_SPHMS</name>
<dbReference type="InterPro" id="IPR013777">
    <property type="entry name" value="A-amylase-like"/>
</dbReference>
<feature type="site" description="Transition state stabilizer" evidence="14">
    <location>
        <position position="309"/>
    </location>
</feature>
<dbReference type="GO" id="GO:0016052">
    <property type="term" value="P:carbohydrate catabolic process"/>
    <property type="evidence" value="ECO:0007669"/>
    <property type="project" value="InterPro"/>
</dbReference>
<dbReference type="EMBL" id="KB456262">
    <property type="protein sequence ID" value="EMF14114.1"/>
    <property type="molecule type" value="Genomic_DNA"/>
</dbReference>
<keyword evidence="9 15" id="KW-1015">Disulfide bond</keyword>
<feature type="signal peptide" evidence="17">
    <location>
        <begin position="1"/>
        <end position="16"/>
    </location>
</feature>
<dbReference type="Pfam" id="PF00128">
    <property type="entry name" value="Alpha-amylase"/>
    <property type="match status" value="1"/>
</dbReference>
<evidence type="ECO:0000256" key="15">
    <source>
        <dbReference type="PIRSR" id="PIRSR001024-4"/>
    </source>
</evidence>
<evidence type="ECO:0000256" key="2">
    <source>
        <dbReference type="ARBA" id="ARBA00001913"/>
    </source>
</evidence>
<dbReference type="RefSeq" id="XP_016762235.1">
    <property type="nucleotide sequence ID" value="XM_016908794.1"/>
</dbReference>
<dbReference type="InterPro" id="IPR015340">
    <property type="entry name" value="A_amylase_C_dom"/>
</dbReference>
<feature type="disulfide bond" evidence="15">
    <location>
        <begin position="46"/>
        <end position="52"/>
    </location>
</feature>
<evidence type="ECO:0000256" key="13">
    <source>
        <dbReference type="PIRSR" id="PIRSR001024-1"/>
    </source>
</evidence>
<feature type="binding site" evidence="16">
    <location>
        <position position="356"/>
    </location>
    <ligand>
        <name>substrate</name>
    </ligand>
</feature>
<evidence type="ECO:0000313" key="20">
    <source>
        <dbReference type="Proteomes" id="UP000016931"/>
    </source>
</evidence>
<gene>
    <name evidence="19" type="ORF">SEPMUDRAFT_40666</name>
</gene>
<dbReference type="HOGENOM" id="CLU_006462_7_2_1"/>
<dbReference type="PIRSF" id="PIRSF001024">
    <property type="entry name" value="Alph-amyl_fung"/>
    <property type="match status" value="1"/>
</dbReference>
<keyword evidence="7 19" id="KW-0378">Hydrolase</keyword>
<accession>M3D8B1</accession>
<dbReference type="GO" id="GO:0004556">
    <property type="term" value="F:alpha-amylase activity"/>
    <property type="evidence" value="ECO:0007669"/>
    <property type="project" value="UniProtKB-EC"/>
</dbReference>
<keyword evidence="12" id="KW-0326">Glycosidase</keyword>
<evidence type="ECO:0000259" key="18">
    <source>
        <dbReference type="SMART" id="SM00642"/>
    </source>
</evidence>
<dbReference type="InterPro" id="IPR006047">
    <property type="entry name" value="GH13_cat_dom"/>
</dbReference>
<dbReference type="InterPro" id="IPR017853">
    <property type="entry name" value="GH"/>
</dbReference>
<dbReference type="PANTHER" id="PTHR10357">
    <property type="entry name" value="ALPHA-AMYLASE FAMILY MEMBER"/>
    <property type="match status" value="1"/>
</dbReference>
<feature type="binding site" evidence="16">
    <location>
        <position position="216"/>
    </location>
    <ligand>
        <name>substrate</name>
    </ligand>
</feature>
<keyword evidence="10" id="KW-0325">Glycoprotein</keyword>
<dbReference type="EC" id="3.2.1.1" evidence="4"/>
<dbReference type="AlphaFoldDB" id="M3D8B1"/>
<dbReference type="GO" id="GO:0005509">
    <property type="term" value="F:calcium ion binding"/>
    <property type="evidence" value="ECO:0007669"/>
    <property type="project" value="InterPro"/>
</dbReference>
<keyword evidence="5" id="KW-0479">Metal-binding</keyword>
<feature type="disulfide bond" evidence="15">
    <location>
        <begin position="252"/>
        <end position="295"/>
    </location>
</feature>
<evidence type="ECO:0000256" key="16">
    <source>
        <dbReference type="PIRSR" id="PIRSR001024-5"/>
    </source>
</evidence>
<feature type="binding site" evidence="16">
    <location>
        <position position="96"/>
    </location>
    <ligand>
        <name>substrate</name>
    </ligand>
</feature>
<evidence type="ECO:0000256" key="14">
    <source>
        <dbReference type="PIRSR" id="PIRSR001024-2"/>
    </source>
</evidence>
<dbReference type="FunFam" id="3.20.20.80:FF:000120">
    <property type="entry name" value="Alpha-amylase A"/>
    <property type="match status" value="1"/>
</dbReference>
<feature type="binding site" evidence="16">
    <location>
        <position position="246"/>
    </location>
    <ligand>
        <name>substrate</name>
    </ligand>
</feature>
<dbReference type="Gene3D" id="2.60.40.1180">
    <property type="entry name" value="Golgi alpha-mannosidase II"/>
    <property type="match status" value="1"/>
</dbReference>
<feature type="non-terminal residue" evidence="19">
    <location>
        <position position="489"/>
    </location>
</feature>
<dbReference type="CDD" id="cd11319">
    <property type="entry name" value="AmyAc_euk_AmyA"/>
    <property type="match status" value="1"/>
</dbReference>
<evidence type="ECO:0000256" key="6">
    <source>
        <dbReference type="ARBA" id="ARBA00022729"/>
    </source>
</evidence>
<feature type="active site" description="Nucleophile" evidence="13">
    <location>
        <position position="218"/>
    </location>
</feature>
<evidence type="ECO:0000256" key="1">
    <source>
        <dbReference type="ARBA" id="ARBA00000548"/>
    </source>
</evidence>
<dbReference type="Gene3D" id="3.20.20.80">
    <property type="entry name" value="Glycosidases"/>
    <property type="match status" value="1"/>
</dbReference>
<protein>
    <recommendedName>
        <fullName evidence="4">alpha-amylase</fullName>
        <ecNumber evidence="4">3.2.1.1</ecNumber>
    </recommendedName>
</protein>
<comment type="catalytic activity">
    <reaction evidence="1">
        <text>Endohydrolysis of (1-&gt;4)-alpha-D-glucosidic linkages in polysaccharides containing three or more (1-&gt;4)-alpha-linked D-glucose units.</text>
        <dbReference type="EC" id="3.2.1.1"/>
    </reaction>
</comment>
<dbReference type="GeneID" id="27905931"/>
<dbReference type="STRING" id="692275.M3D8B1"/>
<feature type="disulfide bond" evidence="15">
    <location>
        <begin position="453"/>
        <end position="488"/>
    </location>
</feature>
<evidence type="ECO:0000256" key="17">
    <source>
        <dbReference type="SAM" id="SignalP"/>
    </source>
</evidence>
<dbReference type="OMA" id="IKNAMTW"/>
<comment type="similarity">
    <text evidence="3">Belongs to the glycosyl hydrolase 13 family.</text>
</comment>
<sequence length="489" mass="53279">MRWLQILPFLIEAASALTSAQWRSQSIYQVLTDRFALTNGSTSQPCGVGSYCGGTWQGIINKLDYIKGMGFTAVWISPVVKNIPNSPYGNPYHGYWAQDIFALNSNFGSASDLKALSAALHARGMYLMVDVVANHVAFNGPPSAVDYSQYSPFNDKKYYHPYCAIDYSNTTSVQNCWMGDTAVPLPDLRTEDAVVQKGFQGWISQLVQDYSIDGLRLDSAMQTTPSFWPGFISASGVYSIGEVLDGNPNSLCAWQNYMPGMLNYAAYYWVIRAFSSNTATMTELTNNIQWLNATCQDTTLLGNFLENHDQARFPSMTTDIGLTKNAIAFTVLNDGIPVIYYGQEHGFSGAADPYNREALWTSGYTTKSTLYTFISALNAARNLAINKDPTYASSKSTVWYSDLQTLVTRKGAVGSSLISVFTNRGAAGNGSFTLTAAKTGIQANSRYTDLLTCNVFVADASGNLAITITNGLPRALYLSTGLRGSDACA</sequence>
<feature type="binding site" evidence="16">
    <location>
        <position position="309"/>
    </location>
    <ligand>
        <name>substrate</name>
    </ligand>
</feature>
<dbReference type="PANTHER" id="PTHR10357:SF215">
    <property type="entry name" value="ALPHA-AMYLASE 1"/>
    <property type="match status" value="1"/>
</dbReference>
<evidence type="ECO:0000256" key="12">
    <source>
        <dbReference type="ARBA" id="ARBA00023295"/>
    </source>
</evidence>
<evidence type="ECO:0000256" key="10">
    <source>
        <dbReference type="ARBA" id="ARBA00023180"/>
    </source>
</evidence>
<dbReference type="SMART" id="SM00642">
    <property type="entry name" value="Aamy"/>
    <property type="match status" value="1"/>
</dbReference>
<dbReference type="SUPFAM" id="SSF51011">
    <property type="entry name" value="Glycosyl hydrolase domain"/>
    <property type="match status" value="1"/>
</dbReference>
<proteinExistence type="inferred from homology"/>
<dbReference type="InterPro" id="IPR013780">
    <property type="entry name" value="Glyco_hydro_b"/>
</dbReference>